<sequence length="426" mass="47423">MKIILQVLAASSLIFLPALARPSSHRHLHHAQRREPDTYNLDPRGVEFPGPYIPNAPATATYPQATSVRFQTKVAKEAPSVKTLNYTEPAIFLNSDGNVHPVLRDLGFSGVLDGHVIWSWGDTLIGTPESFQITAVDSTTIGDLSRPMVSKDTSMSGKSIQSFIPLNDEEKASGGYAHYAFGGTNIIQTYPGRGLVYYLKIWRSADKNTPTKVYGAGAAKVNLDENNVPYATRYGDSDTMWGPNEPTWGSVGIAIDARDDHIYIYGGGPSSDEELRYYTFLARVRRGHAAEIDAYEYWDQSNQSWGKQRIGDGSNGTLKLTGDMAIFGKYKMNQASPFWSNYYNRWMFIYGNGFGTTDVLLMTADNLYGPWEDHDSIAETRPNVPTDSNNMRYCVTGHPEFDNTGKTVLVTWTRANTIYGLEVEWS</sequence>
<name>A0A5N6KMX1_9ROSI</name>
<evidence type="ECO:0000313" key="2">
    <source>
        <dbReference type="EMBL" id="KAB8336638.1"/>
    </source>
</evidence>
<organism evidence="2 3">
    <name type="scientific">Carpinus fangiana</name>
    <dbReference type="NCBI Taxonomy" id="176857"/>
    <lineage>
        <taxon>Eukaryota</taxon>
        <taxon>Viridiplantae</taxon>
        <taxon>Streptophyta</taxon>
        <taxon>Embryophyta</taxon>
        <taxon>Tracheophyta</taxon>
        <taxon>Spermatophyta</taxon>
        <taxon>Magnoliopsida</taxon>
        <taxon>eudicotyledons</taxon>
        <taxon>Gunneridae</taxon>
        <taxon>Pentapetalae</taxon>
        <taxon>rosids</taxon>
        <taxon>fabids</taxon>
        <taxon>Fagales</taxon>
        <taxon>Betulaceae</taxon>
        <taxon>Carpinus</taxon>
    </lineage>
</organism>
<protein>
    <recommendedName>
        <fullName evidence="4">DUF4185 domain-containing protein</fullName>
    </recommendedName>
</protein>
<evidence type="ECO:0008006" key="4">
    <source>
        <dbReference type="Google" id="ProtNLM"/>
    </source>
</evidence>
<accession>A0A5N6KMX1</accession>
<comment type="caution">
    <text evidence="2">The sequence shown here is derived from an EMBL/GenBank/DDBJ whole genome shotgun (WGS) entry which is preliminary data.</text>
</comment>
<proteinExistence type="predicted"/>
<dbReference type="EMBL" id="VIBQ01000009">
    <property type="protein sequence ID" value="KAB8336638.1"/>
    <property type="molecule type" value="Genomic_DNA"/>
</dbReference>
<evidence type="ECO:0000256" key="1">
    <source>
        <dbReference type="SAM" id="SignalP"/>
    </source>
</evidence>
<dbReference type="AlphaFoldDB" id="A0A5N6KMX1"/>
<dbReference type="OrthoDB" id="2583188at2759"/>
<gene>
    <name evidence="2" type="ORF">FH972_020949</name>
</gene>
<keyword evidence="1" id="KW-0732">Signal</keyword>
<reference evidence="2 3" key="1">
    <citation type="submission" date="2019-06" db="EMBL/GenBank/DDBJ databases">
        <title>A chromosomal-level reference genome of Carpinus fangiana (Coryloideae, Betulaceae).</title>
        <authorList>
            <person name="Yang X."/>
            <person name="Wang Z."/>
            <person name="Zhang L."/>
            <person name="Hao G."/>
            <person name="Liu J."/>
            <person name="Yang Y."/>
        </authorList>
    </citation>
    <scope>NUCLEOTIDE SEQUENCE [LARGE SCALE GENOMIC DNA]</scope>
    <source>
        <strain evidence="2">Cfa_2016G</strain>
        <tissue evidence="2">Leaf</tissue>
    </source>
</reference>
<keyword evidence="3" id="KW-1185">Reference proteome</keyword>
<evidence type="ECO:0000313" key="3">
    <source>
        <dbReference type="Proteomes" id="UP000327013"/>
    </source>
</evidence>
<dbReference type="Proteomes" id="UP000327013">
    <property type="component" value="Unassembled WGS sequence"/>
</dbReference>
<feature type="signal peptide" evidence="1">
    <location>
        <begin position="1"/>
        <end position="20"/>
    </location>
</feature>
<feature type="chain" id="PRO_5024359522" description="DUF4185 domain-containing protein" evidence="1">
    <location>
        <begin position="21"/>
        <end position="426"/>
    </location>
</feature>